<dbReference type="Proteomes" id="UP000185596">
    <property type="component" value="Unassembled WGS sequence"/>
</dbReference>
<comment type="subcellular location">
    <subcellularLocation>
        <location evidence="5">Secreted</location>
    </subcellularLocation>
    <subcellularLocation>
        <location evidence="5">Bacterial flagellum</location>
    </subcellularLocation>
</comment>
<dbReference type="GO" id="GO:0071973">
    <property type="term" value="P:bacterial-type flagellum-dependent cell motility"/>
    <property type="evidence" value="ECO:0007669"/>
    <property type="project" value="TreeGrafter"/>
</dbReference>
<dbReference type="GO" id="GO:0009424">
    <property type="term" value="C:bacterial-type flagellum hook"/>
    <property type="evidence" value="ECO:0007669"/>
    <property type="project" value="UniProtKB-UniRule"/>
</dbReference>
<evidence type="ECO:0000259" key="6">
    <source>
        <dbReference type="Pfam" id="PF02465"/>
    </source>
</evidence>
<dbReference type="GO" id="GO:0009421">
    <property type="term" value="C:bacterial-type flagellum filament cap"/>
    <property type="evidence" value="ECO:0007669"/>
    <property type="project" value="InterPro"/>
</dbReference>
<dbReference type="InterPro" id="IPR010809">
    <property type="entry name" value="FliD_C"/>
</dbReference>
<keyword evidence="4 5" id="KW-0975">Bacterial flagellum</keyword>
<dbReference type="OrthoDB" id="5241527at2"/>
<comment type="function">
    <text evidence="5">Required for morphogenesis and for the elongation of the flagellar filament by facilitating polymerization of the flagellin monomers at the tip of growing filament. Forms a capping structure, which prevents flagellin subunits (transported through the central channel of the flagellum) from leaking out without polymerization at the distal end.</text>
</comment>
<evidence type="ECO:0000313" key="9">
    <source>
        <dbReference type="Proteomes" id="UP000185596"/>
    </source>
</evidence>
<evidence type="ECO:0000256" key="5">
    <source>
        <dbReference type="RuleBase" id="RU362066"/>
    </source>
</evidence>
<evidence type="ECO:0000256" key="1">
    <source>
        <dbReference type="ARBA" id="ARBA00009764"/>
    </source>
</evidence>
<evidence type="ECO:0000256" key="3">
    <source>
        <dbReference type="ARBA" id="ARBA00023054"/>
    </source>
</evidence>
<dbReference type="GO" id="GO:0005576">
    <property type="term" value="C:extracellular region"/>
    <property type="evidence" value="ECO:0007669"/>
    <property type="project" value="UniProtKB-SubCell"/>
</dbReference>
<dbReference type="STRING" id="1912961.BU204_00065"/>
<dbReference type="InterPro" id="IPR040026">
    <property type="entry name" value="FliD"/>
</dbReference>
<dbReference type="Pfam" id="PF02465">
    <property type="entry name" value="FliD_N"/>
    <property type="match status" value="1"/>
</dbReference>
<dbReference type="EMBL" id="MSIE01000001">
    <property type="protein sequence ID" value="OLF19365.1"/>
    <property type="molecule type" value="Genomic_DNA"/>
</dbReference>
<name>A0A1Q8CYE5_9PSEU</name>
<sequence>MASVDGLVTGLDTTTIISQLLQVEGAPQSRLKTKVSEHKTVQNAYQGVNARMVAVRSAAEALTSANTWQGVKATSSNSSAVSASASTAATTGSATFNVVRLASQHVVTSKAPTSGSMTTNGSVTLTVGGTATNIAVTTDTPQGLADAVNAKNLGVRASVLTTSDGPVVQFSSASTGAAQAFTVSGLSQPTSVLSQGADAELTVGDAAAGGYKLTSKDNTFSGLLPGVTIRATAVANNVTVSTSPDTGALADAMQALVSAINSAALQIDSASSYNSATKTGGPLTGNSLTRGLRQQLQSGVSNGVSGFGSLSGVGVKLDRSGTLSFDRAAFLAAYEANPAKVQTAVKGGFAETYRKIAVDATDSTSGKLTLAVQGGDTTMRRLNKEIDDWDTRLAAKKVSLQRQYTNLETALGRLKDQSSWLSSQLGSLPTTS</sequence>
<gene>
    <name evidence="8" type="ORF">BU204_00065</name>
</gene>
<accession>A0A1Q8CYE5</accession>
<reference evidence="8 9" key="1">
    <citation type="submission" date="2016-12" db="EMBL/GenBank/DDBJ databases">
        <title>The draft genome sequence of Actinophytocola sp. 11-183.</title>
        <authorList>
            <person name="Wang W."/>
            <person name="Yuan L."/>
        </authorList>
    </citation>
    <scope>NUCLEOTIDE SEQUENCE [LARGE SCALE GENOMIC DNA]</scope>
    <source>
        <strain evidence="8 9">11-183</strain>
    </source>
</reference>
<dbReference type="Pfam" id="PF07195">
    <property type="entry name" value="FliD_C"/>
    <property type="match status" value="1"/>
</dbReference>
<evidence type="ECO:0000256" key="2">
    <source>
        <dbReference type="ARBA" id="ARBA00011255"/>
    </source>
</evidence>
<evidence type="ECO:0000256" key="4">
    <source>
        <dbReference type="ARBA" id="ARBA00023143"/>
    </source>
</evidence>
<proteinExistence type="inferred from homology"/>
<dbReference type="InterPro" id="IPR003481">
    <property type="entry name" value="FliD_N"/>
</dbReference>
<evidence type="ECO:0000313" key="8">
    <source>
        <dbReference type="EMBL" id="OLF19365.1"/>
    </source>
</evidence>
<organism evidence="8 9">
    <name type="scientific">Actinophytocola xanthii</name>
    <dbReference type="NCBI Taxonomy" id="1912961"/>
    <lineage>
        <taxon>Bacteria</taxon>
        <taxon>Bacillati</taxon>
        <taxon>Actinomycetota</taxon>
        <taxon>Actinomycetes</taxon>
        <taxon>Pseudonocardiales</taxon>
        <taxon>Pseudonocardiaceae</taxon>
    </lineage>
</organism>
<dbReference type="AlphaFoldDB" id="A0A1Q8CYE5"/>
<feature type="domain" description="Flagellar hook-associated protein 2 N-terminal" evidence="6">
    <location>
        <begin position="9"/>
        <end position="105"/>
    </location>
</feature>
<dbReference type="PANTHER" id="PTHR30288:SF0">
    <property type="entry name" value="FLAGELLAR HOOK-ASSOCIATED PROTEIN 2"/>
    <property type="match status" value="1"/>
</dbReference>
<feature type="domain" description="Flagellar hook-associated protein 2 C-terminal" evidence="7">
    <location>
        <begin position="196"/>
        <end position="415"/>
    </location>
</feature>
<dbReference type="RefSeq" id="WP_075123399.1">
    <property type="nucleotide sequence ID" value="NZ_MSIE01000001.1"/>
</dbReference>
<evidence type="ECO:0000259" key="7">
    <source>
        <dbReference type="Pfam" id="PF07195"/>
    </source>
</evidence>
<protein>
    <recommendedName>
        <fullName evidence="5">Flagellar hook-associated protein 2</fullName>
        <shortName evidence="5">HAP2</shortName>
    </recommendedName>
    <alternativeName>
        <fullName evidence="5">Flagellar cap protein</fullName>
    </alternativeName>
</protein>
<keyword evidence="9" id="KW-1185">Reference proteome</keyword>
<keyword evidence="3" id="KW-0175">Coiled coil</keyword>
<comment type="subunit">
    <text evidence="2 5">Homopentamer.</text>
</comment>
<dbReference type="GO" id="GO:0007155">
    <property type="term" value="P:cell adhesion"/>
    <property type="evidence" value="ECO:0007669"/>
    <property type="project" value="InterPro"/>
</dbReference>
<keyword evidence="5" id="KW-0964">Secreted</keyword>
<comment type="caution">
    <text evidence="8">The sequence shown here is derived from an EMBL/GenBank/DDBJ whole genome shotgun (WGS) entry which is preliminary data.</text>
</comment>
<dbReference type="PANTHER" id="PTHR30288">
    <property type="entry name" value="FLAGELLAR CAP/ASSEMBLY PROTEIN FLID"/>
    <property type="match status" value="1"/>
</dbReference>
<comment type="similarity">
    <text evidence="1 5">Belongs to the FliD family.</text>
</comment>